<organism evidence="1 2">
    <name type="scientific">Chaenocephalus aceratus</name>
    <name type="common">Blackfin icefish</name>
    <name type="synonym">Chaenichthys aceratus</name>
    <dbReference type="NCBI Taxonomy" id="36190"/>
    <lineage>
        <taxon>Eukaryota</taxon>
        <taxon>Metazoa</taxon>
        <taxon>Chordata</taxon>
        <taxon>Craniata</taxon>
        <taxon>Vertebrata</taxon>
        <taxon>Euteleostomi</taxon>
        <taxon>Actinopterygii</taxon>
        <taxon>Neopterygii</taxon>
        <taxon>Teleostei</taxon>
        <taxon>Neoteleostei</taxon>
        <taxon>Acanthomorphata</taxon>
        <taxon>Eupercaria</taxon>
        <taxon>Perciformes</taxon>
        <taxon>Notothenioidei</taxon>
        <taxon>Channichthyidae</taxon>
        <taxon>Chaenocephalus</taxon>
    </lineage>
</organism>
<evidence type="ECO:0000313" key="2">
    <source>
        <dbReference type="Proteomes" id="UP001057452"/>
    </source>
</evidence>
<evidence type="ECO:0000313" key="1">
    <source>
        <dbReference type="EMBL" id="KAI4805481.1"/>
    </source>
</evidence>
<protein>
    <submittedName>
        <fullName evidence="1">Uncharacterized protein</fullName>
    </submittedName>
</protein>
<keyword evidence="2" id="KW-1185">Reference proteome</keyword>
<name>A0ACB9VY92_CHAAC</name>
<dbReference type="Proteomes" id="UP001057452">
    <property type="component" value="Chromosome 21"/>
</dbReference>
<proteinExistence type="predicted"/>
<sequence length="67" mass="7288">MSKQTAWTHQWLTAAGPGDENELKRYDVLRCSVSPGDTVVTVTAPLLLTKDKSVAVIFITAVTRNSV</sequence>
<feature type="non-terminal residue" evidence="1">
    <location>
        <position position="67"/>
    </location>
</feature>
<reference evidence="1" key="1">
    <citation type="submission" date="2022-05" db="EMBL/GenBank/DDBJ databases">
        <title>Chromosome-level genome of Chaenocephalus aceratus.</title>
        <authorList>
            <person name="Park H."/>
        </authorList>
    </citation>
    <scope>NUCLEOTIDE SEQUENCE</scope>
    <source>
        <strain evidence="1">KU_202001</strain>
    </source>
</reference>
<dbReference type="EMBL" id="CM043805">
    <property type="protein sequence ID" value="KAI4805481.1"/>
    <property type="molecule type" value="Genomic_DNA"/>
</dbReference>
<comment type="caution">
    <text evidence="1">The sequence shown here is derived from an EMBL/GenBank/DDBJ whole genome shotgun (WGS) entry which is preliminary data.</text>
</comment>
<gene>
    <name evidence="1" type="ORF">KUCAC02_010095</name>
</gene>
<accession>A0ACB9VY92</accession>